<dbReference type="InterPro" id="IPR050811">
    <property type="entry name" value="Phosphate_ABC_transporter"/>
</dbReference>
<sequence length="960" mass="104288">MWQQEKKESAIASLALWLALATSPITANLLVVEPTLAQSKEAANFPLPASVENGTIVKLEGSASWAAINQSLKENFEKEFSKAKVDVGVNNTADALKAVLDGKIDIAAIARPLTAEEKAQGLEQIRIKREKIAIIVGTNNPFKDSLTAEQFAKIFRGEITDWSELGRTSGKIRFLDRPATSDTRNALRDYPVFQDKEFTAGANAIQLPEDNTSQIIKQLGEDGISYVLAHQVSKLQEVRVLAVNNFLPNNSQYPFSQPLVYVYRKNPSPGIMAFIGFTLAEPGEKSIAAAKSAEASAIAISLLQSFTTPTTASVTSATQTPAKNNNFTNASQFITSLRNNSWLNENPSVLAVFPLFLIAGVGGFLPWWLFGRKKAKLEQIDTEIQANINQPNLETNPPGSDADTIISAVNNGNRTNGTSHLSQGGNVAVLIPQETDSEVETNGHDPSADTNEMVWDIEAPVAVVKSPFPQIPNIPKPSKETAPNTLAESPNTPPQSANNHQDLNALAEFLGVSTEGIDTEDKDKSATSLSELLNLSDEETAAESPNSLSELLNLPEEEITEESTEDTEEPTTSLSQLLGLPAEENNEEPTTSLSQLLGLQPEETTEELPPSLSELIGLQANKNQQKDNVNIPEPVTDQAEVNILDTVSVVEAATKSPSEETPPPEPIAVTAEDLILPETLPVVTEEEEEEEINPISTPPLEISSPQLESKEDLEANSNELPQTVLEEISPALAAISLIPETESEVPIIPDAVVSAEVNSPEVEDIPTEATQVIELLPVSGDSSIVFTPRTPNWAYVSWYVAEPEKQPSISLVVRLYDVTGLDLSYQSPKLVQQYECEEGTHDRYVAIPVGDRDYITELGYVTPNNTWLPIARSGTIRVFRRPSNDLWLITDTEIIIHGATQPGAKVSIDGQNVQLDANGKFQFTVPFIQNTVDYLLTATTANGEQSKTVLKKFSQESSEK</sequence>
<dbReference type="Pfam" id="PF12849">
    <property type="entry name" value="PBP_like_2"/>
    <property type="match status" value="1"/>
</dbReference>
<evidence type="ECO:0000313" key="5">
    <source>
        <dbReference type="EMBL" id="QXE22349.1"/>
    </source>
</evidence>
<dbReference type="Pfam" id="PF16258">
    <property type="entry name" value="DUF4912"/>
    <property type="match status" value="1"/>
</dbReference>
<feature type="compositionally biased region" description="Acidic residues" evidence="2">
    <location>
        <begin position="555"/>
        <end position="569"/>
    </location>
</feature>
<accession>A0A975Y3P6</accession>
<dbReference type="RefSeq" id="WP_190604090.1">
    <property type="nucleotide sequence ID" value="NZ_CP021056.1"/>
</dbReference>
<dbReference type="PANTHER" id="PTHR30570">
    <property type="entry name" value="PERIPLASMIC PHOSPHATE BINDING COMPONENT OF PHOSPHATE ABC TRANSPORTER"/>
    <property type="match status" value="1"/>
</dbReference>
<feature type="compositionally biased region" description="Polar residues" evidence="2">
    <location>
        <begin position="481"/>
        <end position="499"/>
    </location>
</feature>
<dbReference type="EMBL" id="CP021056">
    <property type="protein sequence ID" value="QXE22349.1"/>
    <property type="molecule type" value="Genomic_DNA"/>
</dbReference>
<reference evidence="5" key="1">
    <citation type="submission" date="2017-04" db="EMBL/GenBank/DDBJ databases">
        <title>Genome deletions in a multicellular cyanobacterial endosymbiont for morphological adaptation in marine diatoms.</title>
        <authorList>
            <person name="Wang Y."/>
            <person name="Gao H."/>
            <person name="Li R."/>
            <person name="Xu X."/>
        </authorList>
    </citation>
    <scope>NUCLEOTIDE SEQUENCE</scope>
    <source>
        <strain evidence="5">FACHB 800</strain>
    </source>
</reference>
<dbReference type="Gene3D" id="3.40.190.10">
    <property type="entry name" value="Periplasmic binding protein-like II"/>
    <property type="match status" value="2"/>
</dbReference>
<keyword evidence="1" id="KW-0732">Signal</keyword>
<dbReference type="SUPFAM" id="SSF53850">
    <property type="entry name" value="Periplasmic binding protein-like II"/>
    <property type="match status" value="1"/>
</dbReference>
<keyword evidence="6" id="KW-1185">Reference proteome</keyword>
<keyword evidence="3" id="KW-1133">Transmembrane helix</keyword>
<evidence type="ECO:0000313" key="6">
    <source>
        <dbReference type="Proteomes" id="UP000683511"/>
    </source>
</evidence>
<dbReference type="AlphaFoldDB" id="A0A975Y3P6"/>
<name>A0A975Y3P6_9NOST</name>
<organism evidence="5 6">
    <name type="scientific">Richelia sinica FACHB-800</name>
    <dbReference type="NCBI Taxonomy" id="1357546"/>
    <lineage>
        <taxon>Bacteria</taxon>
        <taxon>Bacillati</taxon>
        <taxon>Cyanobacteriota</taxon>
        <taxon>Cyanophyceae</taxon>
        <taxon>Nostocales</taxon>
        <taxon>Nostocaceae</taxon>
        <taxon>Richelia</taxon>
    </lineage>
</organism>
<feature type="region of interest" description="Disordered" evidence="2">
    <location>
        <begin position="684"/>
        <end position="715"/>
    </location>
</feature>
<dbReference type="InterPro" id="IPR032585">
    <property type="entry name" value="DUF4912"/>
</dbReference>
<dbReference type="Proteomes" id="UP000683511">
    <property type="component" value="Chromosome"/>
</dbReference>
<feature type="compositionally biased region" description="Low complexity" evidence="2">
    <location>
        <begin position="543"/>
        <end position="554"/>
    </location>
</feature>
<protein>
    <recommendedName>
        <fullName evidence="4">PBP domain-containing protein</fullName>
    </recommendedName>
</protein>
<dbReference type="PANTHER" id="PTHR30570:SF1">
    <property type="entry name" value="PHOSPHATE-BINDING PROTEIN PSTS"/>
    <property type="match status" value="1"/>
</dbReference>
<evidence type="ECO:0000256" key="2">
    <source>
        <dbReference type="SAM" id="MobiDB-lite"/>
    </source>
</evidence>
<dbReference type="InterPro" id="IPR024370">
    <property type="entry name" value="PBP_domain"/>
</dbReference>
<keyword evidence="3" id="KW-0472">Membrane</keyword>
<feature type="region of interest" description="Disordered" evidence="2">
    <location>
        <begin position="535"/>
        <end position="574"/>
    </location>
</feature>
<keyword evidence="3" id="KW-0812">Transmembrane</keyword>
<feature type="domain" description="PBP" evidence="4">
    <location>
        <begin position="52"/>
        <end position="280"/>
    </location>
</feature>
<proteinExistence type="predicted"/>
<evidence type="ECO:0000259" key="4">
    <source>
        <dbReference type="Pfam" id="PF12849"/>
    </source>
</evidence>
<evidence type="ECO:0000256" key="3">
    <source>
        <dbReference type="SAM" id="Phobius"/>
    </source>
</evidence>
<gene>
    <name evidence="5" type="ORF">B6N60_01032</name>
</gene>
<evidence type="ECO:0000256" key="1">
    <source>
        <dbReference type="ARBA" id="ARBA00022729"/>
    </source>
</evidence>
<feature type="transmembrane region" description="Helical" evidence="3">
    <location>
        <begin position="349"/>
        <end position="370"/>
    </location>
</feature>
<feature type="region of interest" description="Disordered" evidence="2">
    <location>
        <begin position="468"/>
        <end position="499"/>
    </location>
</feature>
<dbReference type="KEGG" id="rsin:B6N60_01032"/>